<organism evidence="1">
    <name type="scientific">hydrothermal vent metagenome</name>
    <dbReference type="NCBI Taxonomy" id="652676"/>
    <lineage>
        <taxon>unclassified sequences</taxon>
        <taxon>metagenomes</taxon>
        <taxon>ecological metagenomes</taxon>
    </lineage>
</organism>
<protein>
    <recommendedName>
        <fullName evidence="2">Toxin YafO</fullName>
    </recommendedName>
</protein>
<dbReference type="InterPro" id="IPR020353">
    <property type="entry name" value="Toxin_YafO"/>
</dbReference>
<name>A0A3B0W696_9ZZZZ</name>
<dbReference type="AlphaFoldDB" id="A0A3B0W696"/>
<evidence type="ECO:0000313" key="1">
    <source>
        <dbReference type="EMBL" id="VAW51425.1"/>
    </source>
</evidence>
<dbReference type="Pfam" id="PF13957">
    <property type="entry name" value="YafO_toxin"/>
    <property type="match status" value="1"/>
</dbReference>
<gene>
    <name evidence="1" type="ORF">MNBD_GAMMA06-1195</name>
</gene>
<evidence type="ECO:0008006" key="2">
    <source>
        <dbReference type="Google" id="ProtNLM"/>
    </source>
</evidence>
<reference evidence="1" key="1">
    <citation type="submission" date="2018-06" db="EMBL/GenBank/DDBJ databases">
        <authorList>
            <person name="Zhirakovskaya E."/>
        </authorList>
    </citation>
    <scope>NUCLEOTIDE SEQUENCE</scope>
</reference>
<accession>A0A3B0W696</accession>
<dbReference type="EMBL" id="UOFD01000030">
    <property type="protein sequence ID" value="VAW51425.1"/>
    <property type="molecule type" value="Genomic_DNA"/>
</dbReference>
<sequence>MIEIFKTELIRKQATPTELEQLEKDFARYKETGIPADCFGRDVLYNHVNSLPSVLSAELKHIHLLPSAHKSVNTTRQFNKTSDNHLVYCNGYYSNEAYLLIAILAPDAHAQSRKNNVMFKLAQIAENFRENN</sequence>
<proteinExistence type="predicted"/>